<keyword evidence="1" id="KW-1133">Transmembrane helix</keyword>
<organism evidence="2 3">
    <name type="scientific">Scopulibacillus darangshiensis</name>
    <dbReference type="NCBI Taxonomy" id="442528"/>
    <lineage>
        <taxon>Bacteria</taxon>
        <taxon>Bacillati</taxon>
        <taxon>Bacillota</taxon>
        <taxon>Bacilli</taxon>
        <taxon>Bacillales</taxon>
        <taxon>Sporolactobacillaceae</taxon>
        <taxon>Scopulibacillus</taxon>
    </lineage>
</organism>
<dbReference type="Proteomes" id="UP000295416">
    <property type="component" value="Unassembled WGS sequence"/>
</dbReference>
<dbReference type="InterPro" id="IPR021338">
    <property type="entry name" value="DUF2953"/>
</dbReference>
<reference evidence="2 3" key="1">
    <citation type="submission" date="2019-03" db="EMBL/GenBank/DDBJ databases">
        <title>Genomic Encyclopedia of Type Strains, Phase IV (KMG-IV): sequencing the most valuable type-strain genomes for metagenomic binning, comparative biology and taxonomic classification.</title>
        <authorList>
            <person name="Goeker M."/>
        </authorList>
    </citation>
    <scope>NUCLEOTIDE SEQUENCE [LARGE SCALE GENOMIC DNA]</scope>
    <source>
        <strain evidence="2 3">DSM 19377</strain>
    </source>
</reference>
<dbReference type="AlphaFoldDB" id="A0A4V2SNQ1"/>
<evidence type="ECO:0000313" key="3">
    <source>
        <dbReference type="Proteomes" id="UP000295416"/>
    </source>
</evidence>
<dbReference type="EMBL" id="SLXK01000001">
    <property type="protein sequence ID" value="TCP32056.1"/>
    <property type="molecule type" value="Genomic_DNA"/>
</dbReference>
<sequence length="218" mass="25598">MILFIVIGIITFIVIIILFLWFFGFLNVEFNGCFSVNNSELEIKVKLWFITLLKLRVPEMDFNMIPFKASMEAELPISDEEIKIEQNDFGKWFHQLEDSFNLIRNFLKEKESFLKVFKLKRLSWVTTVGGGEAHITAVLSGMIWAVKSNILRMISQWFVLKEQPKLHVNPLFQASYAETRVSCMISFRMGQAIIAGYRFAKYWKRRQQTSCQNIQYKA</sequence>
<dbReference type="OrthoDB" id="1683589at2"/>
<evidence type="ECO:0000313" key="2">
    <source>
        <dbReference type="EMBL" id="TCP32056.1"/>
    </source>
</evidence>
<keyword evidence="1" id="KW-0812">Transmembrane</keyword>
<evidence type="ECO:0000256" key="1">
    <source>
        <dbReference type="SAM" id="Phobius"/>
    </source>
</evidence>
<proteinExistence type="predicted"/>
<gene>
    <name evidence="2" type="ORF">EV207_10128</name>
</gene>
<keyword evidence="3" id="KW-1185">Reference proteome</keyword>
<accession>A0A4V2SNQ1</accession>
<comment type="caution">
    <text evidence="2">The sequence shown here is derived from an EMBL/GenBank/DDBJ whole genome shotgun (WGS) entry which is preliminary data.</text>
</comment>
<keyword evidence="1" id="KW-0472">Membrane</keyword>
<feature type="transmembrane region" description="Helical" evidence="1">
    <location>
        <begin position="5"/>
        <end position="26"/>
    </location>
</feature>
<name>A0A4V2SNQ1_9BACL</name>
<dbReference type="RefSeq" id="WP_132742578.1">
    <property type="nucleotide sequence ID" value="NZ_SLXK01000001.1"/>
</dbReference>
<protein>
    <submittedName>
        <fullName evidence="2">DUF2953 family protein</fullName>
    </submittedName>
</protein>
<dbReference type="Pfam" id="PF11167">
    <property type="entry name" value="DUF2953"/>
    <property type="match status" value="1"/>
</dbReference>